<name>A0A5D3DYT0_CUCMM</name>
<dbReference type="Gene3D" id="3.10.10.10">
    <property type="entry name" value="HIV Type 1 Reverse Transcriptase, subunit A, domain 1"/>
    <property type="match status" value="1"/>
</dbReference>
<dbReference type="Gene3D" id="3.30.70.270">
    <property type="match status" value="1"/>
</dbReference>
<evidence type="ECO:0000259" key="1">
    <source>
        <dbReference type="Pfam" id="PF00078"/>
    </source>
</evidence>
<dbReference type="CDD" id="cd01647">
    <property type="entry name" value="RT_LTR"/>
    <property type="match status" value="1"/>
</dbReference>
<dbReference type="InterPro" id="IPR053134">
    <property type="entry name" value="RNA-dir_DNA_polymerase"/>
</dbReference>
<gene>
    <name evidence="2" type="ORF">E5676_scaffold629G001830</name>
</gene>
<dbReference type="PANTHER" id="PTHR24559">
    <property type="entry name" value="TRANSPOSON TY3-I GAG-POL POLYPROTEIN"/>
    <property type="match status" value="1"/>
</dbReference>
<dbReference type="SUPFAM" id="SSF56672">
    <property type="entry name" value="DNA/RNA polymerases"/>
    <property type="match status" value="1"/>
</dbReference>
<dbReference type="AlphaFoldDB" id="A0A5D3DYT0"/>
<proteinExistence type="predicted"/>
<dbReference type="InterPro" id="IPR000477">
    <property type="entry name" value="RT_dom"/>
</dbReference>
<dbReference type="Pfam" id="PF00078">
    <property type="entry name" value="RVT_1"/>
    <property type="match status" value="1"/>
</dbReference>
<dbReference type="InterPro" id="IPR043502">
    <property type="entry name" value="DNA/RNA_pol_sf"/>
</dbReference>
<organism evidence="2 3">
    <name type="scientific">Cucumis melo var. makuwa</name>
    <name type="common">Oriental melon</name>
    <dbReference type="NCBI Taxonomy" id="1194695"/>
    <lineage>
        <taxon>Eukaryota</taxon>
        <taxon>Viridiplantae</taxon>
        <taxon>Streptophyta</taxon>
        <taxon>Embryophyta</taxon>
        <taxon>Tracheophyta</taxon>
        <taxon>Spermatophyta</taxon>
        <taxon>Magnoliopsida</taxon>
        <taxon>eudicotyledons</taxon>
        <taxon>Gunneridae</taxon>
        <taxon>Pentapetalae</taxon>
        <taxon>rosids</taxon>
        <taxon>fabids</taxon>
        <taxon>Cucurbitales</taxon>
        <taxon>Cucurbitaceae</taxon>
        <taxon>Benincaseae</taxon>
        <taxon>Cucumis</taxon>
    </lineage>
</organism>
<sequence>MIEHHIHLKAGADPVNVRPNRYGFQQKAEMEKLVDEVLSSGVIRPSTSPYSSPVLLVKKKVGSWRFCIDYRALNNITIPDKFPIPVIEEPFDELNGVLFSKIDLKSGYHQIRMCKEDIDKTAFRMHEEH</sequence>
<dbReference type="InterPro" id="IPR043128">
    <property type="entry name" value="Rev_trsase/Diguanyl_cyclase"/>
</dbReference>
<evidence type="ECO:0000313" key="3">
    <source>
        <dbReference type="Proteomes" id="UP000321947"/>
    </source>
</evidence>
<feature type="domain" description="Reverse transcriptase" evidence="1">
    <location>
        <begin position="57"/>
        <end position="126"/>
    </location>
</feature>
<accession>A0A5D3DYT0</accession>
<comment type="caution">
    <text evidence="2">The sequence shown here is derived from an EMBL/GenBank/DDBJ whole genome shotgun (WGS) entry which is preliminary data.</text>
</comment>
<dbReference type="EMBL" id="SSTD01002102">
    <property type="protein sequence ID" value="TYK28539.1"/>
    <property type="molecule type" value="Genomic_DNA"/>
</dbReference>
<evidence type="ECO:0000313" key="2">
    <source>
        <dbReference type="EMBL" id="TYK28539.1"/>
    </source>
</evidence>
<reference evidence="2 3" key="1">
    <citation type="submission" date="2019-08" db="EMBL/GenBank/DDBJ databases">
        <title>Draft genome sequences of two oriental melons (Cucumis melo L. var makuwa).</title>
        <authorList>
            <person name="Kwon S.-Y."/>
        </authorList>
    </citation>
    <scope>NUCLEOTIDE SEQUENCE [LARGE SCALE GENOMIC DNA]</scope>
    <source>
        <strain evidence="3">cv. Chang Bougi</strain>
        <tissue evidence="2">Leaf</tissue>
    </source>
</reference>
<protein>
    <submittedName>
        <fullName evidence="2">Retrovirus-related Pol polyprotein from transposon opus</fullName>
    </submittedName>
</protein>
<dbReference type="Proteomes" id="UP000321947">
    <property type="component" value="Unassembled WGS sequence"/>
</dbReference>
<dbReference type="PANTHER" id="PTHR24559:SF450">
    <property type="entry name" value="RNA-DIRECTED DNA POLYMERASE HOMOLOG"/>
    <property type="match status" value="1"/>
</dbReference>